<name>A0ABD1NCJ6_9FABA</name>
<dbReference type="EMBL" id="JBGMDY010000002">
    <property type="protein sequence ID" value="KAL2345834.1"/>
    <property type="molecule type" value="Genomic_DNA"/>
</dbReference>
<organism evidence="2 3">
    <name type="scientific">Flemingia macrophylla</name>
    <dbReference type="NCBI Taxonomy" id="520843"/>
    <lineage>
        <taxon>Eukaryota</taxon>
        <taxon>Viridiplantae</taxon>
        <taxon>Streptophyta</taxon>
        <taxon>Embryophyta</taxon>
        <taxon>Tracheophyta</taxon>
        <taxon>Spermatophyta</taxon>
        <taxon>Magnoliopsida</taxon>
        <taxon>eudicotyledons</taxon>
        <taxon>Gunneridae</taxon>
        <taxon>Pentapetalae</taxon>
        <taxon>rosids</taxon>
        <taxon>fabids</taxon>
        <taxon>Fabales</taxon>
        <taxon>Fabaceae</taxon>
        <taxon>Papilionoideae</taxon>
        <taxon>50 kb inversion clade</taxon>
        <taxon>NPAAA clade</taxon>
        <taxon>indigoferoid/millettioid clade</taxon>
        <taxon>Phaseoleae</taxon>
        <taxon>Flemingia</taxon>
    </lineage>
</organism>
<evidence type="ECO:0000313" key="2">
    <source>
        <dbReference type="EMBL" id="KAL2345834.1"/>
    </source>
</evidence>
<keyword evidence="1" id="KW-1133">Transmembrane helix</keyword>
<keyword evidence="1" id="KW-0472">Membrane</keyword>
<proteinExistence type="predicted"/>
<feature type="transmembrane region" description="Helical" evidence="1">
    <location>
        <begin position="6"/>
        <end position="24"/>
    </location>
</feature>
<protein>
    <submittedName>
        <fullName evidence="2">Uncharacterized protein</fullName>
    </submittedName>
</protein>
<reference evidence="2 3" key="1">
    <citation type="submission" date="2024-08" db="EMBL/GenBank/DDBJ databases">
        <title>Insights into the chromosomal genome structure of Flemingia macrophylla.</title>
        <authorList>
            <person name="Ding Y."/>
            <person name="Zhao Y."/>
            <person name="Bi W."/>
            <person name="Wu M."/>
            <person name="Zhao G."/>
            <person name="Gong Y."/>
            <person name="Li W."/>
            <person name="Zhang P."/>
        </authorList>
    </citation>
    <scope>NUCLEOTIDE SEQUENCE [LARGE SCALE GENOMIC DNA]</scope>
    <source>
        <strain evidence="2">DYQJB</strain>
        <tissue evidence="2">Leaf</tissue>
    </source>
</reference>
<gene>
    <name evidence="2" type="ORF">Fmac_007119</name>
</gene>
<dbReference type="Proteomes" id="UP001603857">
    <property type="component" value="Unassembled WGS sequence"/>
</dbReference>
<sequence>MTINAFLINALCYMVIAGHPWYFVSGFHRSKQLLDLFSYSCRLINGIWDVAKTQVFVGRIGELLINAWQISFQDYLRTPISNKIRCHTMGTWSIVFGSENFSDAEDGLNVGKSWFTDWKN</sequence>
<comment type="caution">
    <text evidence="2">The sequence shown here is derived from an EMBL/GenBank/DDBJ whole genome shotgun (WGS) entry which is preliminary data.</text>
</comment>
<accession>A0ABD1NCJ6</accession>
<evidence type="ECO:0000256" key="1">
    <source>
        <dbReference type="SAM" id="Phobius"/>
    </source>
</evidence>
<keyword evidence="3" id="KW-1185">Reference proteome</keyword>
<evidence type="ECO:0000313" key="3">
    <source>
        <dbReference type="Proteomes" id="UP001603857"/>
    </source>
</evidence>
<keyword evidence="1" id="KW-0812">Transmembrane</keyword>
<dbReference type="AlphaFoldDB" id="A0ABD1NCJ6"/>